<keyword evidence="4 6" id="KW-0472">Membrane</keyword>
<evidence type="ECO:0000256" key="4">
    <source>
        <dbReference type="ARBA" id="ARBA00023136"/>
    </source>
</evidence>
<dbReference type="PANTHER" id="PTHR43077:SF5">
    <property type="entry name" value="PHAGE INFECTION PROTEIN"/>
    <property type="match status" value="1"/>
</dbReference>
<evidence type="ECO:0000259" key="7">
    <source>
        <dbReference type="Pfam" id="PF12698"/>
    </source>
</evidence>
<evidence type="ECO:0000256" key="2">
    <source>
        <dbReference type="ARBA" id="ARBA00022692"/>
    </source>
</evidence>
<dbReference type="InterPro" id="IPR051328">
    <property type="entry name" value="T7SS_ABC-Transporter"/>
</dbReference>
<protein>
    <submittedName>
        <fullName evidence="8">YhgE/Pip domain-containing protein</fullName>
    </submittedName>
</protein>
<feature type="transmembrane region" description="Helical" evidence="6">
    <location>
        <begin position="705"/>
        <end position="727"/>
    </location>
</feature>
<feature type="transmembrane region" description="Helical" evidence="6">
    <location>
        <begin position="648"/>
        <end position="668"/>
    </location>
</feature>
<dbReference type="InterPro" id="IPR017501">
    <property type="entry name" value="Phage_infect_YhgE_C"/>
</dbReference>
<dbReference type="GO" id="GO:0140359">
    <property type="term" value="F:ABC-type transporter activity"/>
    <property type="evidence" value="ECO:0007669"/>
    <property type="project" value="InterPro"/>
</dbReference>
<feature type="region of interest" description="Disordered" evidence="5">
    <location>
        <begin position="186"/>
        <end position="228"/>
    </location>
</feature>
<sequence>MRAFSLARLELRRFARGRLPRAAMVALLLLPLLYGALYLWSFWDPYGRLDRLPVALVNQDRAATVQGTRIDAGQQLTEELKKRHVFDWRETSPQEAAAGVASGRYYLSLTIPQDFSRNIGSSDSDHPEHGSLQVSTNDANNYIVGQISRSVFTEVRAATSAKASGGFYDRIFIGFSDLHDRTAKAAEGADQLHSGADQAHQGAGRLATGTGQAHQGAGELAAGSRDARSGADRLAAGLDRAKQGSSALAGGLADLDHGAQQLASGSKEAAAGTQRLADAVNPLAKDVSPLLHEYPDQISASAKLIADAAHEISGNLAKLPAAGAKALADARAAADRLDALYAQCRTDGTDCAALAQADQAAHQVLDTARQLDAAVQRMAPRLDELAADATRVERLARQLSRPGLAKDFDTAVADVNRLNTGVHRLATGSAELSKGTGQALSGARTLDTGLATLTDGARSLSGGLYQLSTGAQRLDSGLATLADGAQQLDSGLGRLSDGSGTLASGLHDGADQIPAYDKAQRDARAAAMSDPVQLARNELNKAPNYGTGFAPYFIPLALWVGAMVSYMLLRPLSPRALSANAPSWRIALAGWLPAAGIGVLQCCALLAVLHWGVGLETARTAGVVGYLLLTVGCFTAVMQWLNARFGPAGRLLALALLMLQLTSAGGTYPVETSPRFFGALHPFLPMSHVVQGLRRLISGGDLGPVWTGCAVLAAFLAAALALTALTARRRQVWSLSRLHPELAL</sequence>
<feature type="transmembrane region" description="Helical" evidence="6">
    <location>
        <begin position="623"/>
        <end position="641"/>
    </location>
</feature>
<dbReference type="GO" id="GO:0016020">
    <property type="term" value="C:membrane"/>
    <property type="evidence" value="ECO:0007669"/>
    <property type="project" value="UniProtKB-SubCell"/>
</dbReference>
<dbReference type="Proteomes" id="UP000249340">
    <property type="component" value="Chromosome"/>
</dbReference>
<accession>A0A345STP2</accession>
<evidence type="ECO:0000256" key="6">
    <source>
        <dbReference type="SAM" id="Phobius"/>
    </source>
</evidence>
<dbReference type="InterPro" id="IPR011049">
    <property type="entry name" value="Serralysin-like_metalloprot_C"/>
</dbReference>
<feature type="domain" description="ABC-2 type transporter transmembrane" evidence="7">
    <location>
        <begin position="26"/>
        <end position="148"/>
    </location>
</feature>
<organism evidence="8 9">
    <name type="scientific">Peterkaempfera bronchialis</name>
    <dbReference type="NCBI Taxonomy" id="2126346"/>
    <lineage>
        <taxon>Bacteria</taxon>
        <taxon>Bacillati</taxon>
        <taxon>Actinomycetota</taxon>
        <taxon>Actinomycetes</taxon>
        <taxon>Kitasatosporales</taxon>
        <taxon>Streptomycetaceae</taxon>
        <taxon>Peterkaempfera</taxon>
    </lineage>
</organism>
<dbReference type="InterPro" id="IPR017500">
    <property type="entry name" value="Phage_infect_YhgE_N"/>
</dbReference>
<dbReference type="EMBL" id="CP031264">
    <property type="protein sequence ID" value="AXI77097.1"/>
    <property type="molecule type" value="Genomic_DNA"/>
</dbReference>
<evidence type="ECO:0000313" key="9">
    <source>
        <dbReference type="Proteomes" id="UP000249340"/>
    </source>
</evidence>
<dbReference type="SUPFAM" id="SSF101967">
    <property type="entry name" value="Adhesin YadA, collagen-binding domain"/>
    <property type="match status" value="1"/>
</dbReference>
<reference evidence="9" key="1">
    <citation type="submission" date="2018-07" db="EMBL/GenBank/DDBJ databases">
        <title>Streptacidiphilus bronchialis DSM 106435 chromosome.</title>
        <authorList>
            <person name="Batra D."/>
            <person name="Gulvik C.A."/>
        </authorList>
    </citation>
    <scope>NUCLEOTIDE SEQUENCE [LARGE SCALE GENOMIC DNA]</scope>
    <source>
        <strain evidence="9">DSM 106435</strain>
    </source>
</reference>
<gene>
    <name evidence="8" type="ORF">C7M71_006200</name>
</gene>
<dbReference type="NCBIfam" id="TIGR03062">
    <property type="entry name" value="pip_yhgE_Cterm"/>
    <property type="match status" value="1"/>
</dbReference>
<dbReference type="Pfam" id="PF12698">
    <property type="entry name" value="ABC2_membrane_3"/>
    <property type="match status" value="2"/>
</dbReference>
<keyword evidence="2 6" id="KW-0812">Transmembrane</keyword>
<dbReference type="NCBIfam" id="TIGR03057">
    <property type="entry name" value="xxxLxxG_by_4"/>
    <property type="match status" value="3"/>
</dbReference>
<feature type="compositionally biased region" description="Low complexity" evidence="5">
    <location>
        <begin position="207"/>
        <end position="218"/>
    </location>
</feature>
<dbReference type="KEGG" id="stri:C7M71_006200"/>
<evidence type="ECO:0000256" key="1">
    <source>
        <dbReference type="ARBA" id="ARBA00004141"/>
    </source>
</evidence>
<keyword evidence="3 6" id="KW-1133">Transmembrane helix</keyword>
<dbReference type="InterPro" id="IPR013525">
    <property type="entry name" value="ABC2_TM"/>
</dbReference>
<evidence type="ECO:0000313" key="8">
    <source>
        <dbReference type="EMBL" id="AXI77097.1"/>
    </source>
</evidence>
<feature type="domain" description="ABC-2 type transporter transmembrane" evidence="7">
    <location>
        <begin position="527"/>
        <end position="725"/>
    </location>
</feature>
<dbReference type="PANTHER" id="PTHR43077">
    <property type="entry name" value="TRANSPORT PERMEASE YVFS-RELATED"/>
    <property type="match status" value="1"/>
</dbReference>
<dbReference type="RefSeq" id="WP_111494225.1">
    <property type="nucleotide sequence ID" value="NZ_CP031264.1"/>
</dbReference>
<feature type="transmembrane region" description="Helical" evidence="6">
    <location>
        <begin position="549"/>
        <end position="569"/>
    </location>
</feature>
<evidence type="ECO:0000256" key="3">
    <source>
        <dbReference type="ARBA" id="ARBA00022989"/>
    </source>
</evidence>
<feature type="transmembrane region" description="Helical" evidence="6">
    <location>
        <begin position="590"/>
        <end position="611"/>
    </location>
</feature>
<dbReference type="Gene3D" id="3.40.1710.10">
    <property type="entry name" value="abc type-2 transporter like domain"/>
    <property type="match status" value="1"/>
</dbReference>
<comment type="subcellular location">
    <subcellularLocation>
        <location evidence="1">Membrane</location>
        <topology evidence="1">Multi-pass membrane protein</topology>
    </subcellularLocation>
</comment>
<evidence type="ECO:0000256" key="5">
    <source>
        <dbReference type="SAM" id="MobiDB-lite"/>
    </source>
</evidence>
<dbReference type="NCBIfam" id="TIGR03061">
    <property type="entry name" value="pip_yhgE_Nterm"/>
    <property type="match status" value="1"/>
</dbReference>
<dbReference type="InterPro" id="IPR023908">
    <property type="entry name" value="xxxLxxG_rpt"/>
</dbReference>
<keyword evidence="9" id="KW-1185">Reference proteome</keyword>
<dbReference type="OrthoDB" id="9811483at2"/>
<proteinExistence type="predicted"/>
<name>A0A345STP2_9ACTN</name>
<dbReference type="AlphaFoldDB" id="A0A345STP2"/>
<feature type="transmembrane region" description="Helical" evidence="6">
    <location>
        <begin position="21"/>
        <end position="43"/>
    </location>
</feature>